<dbReference type="Gene3D" id="1.20.1600.10">
    <property type="entry name" value="Outer membrane efflux proteins (OEP)"/>
    <property type="match status" value="1"/>
</dbReference>
<evidence type="ECO:0000313" key="2">
    <source>
        <dbReference type="EMBL" id="EDT39510.1"/>
    </source>
</evidence>
<protein>
    <submittedName>
        <fullName evidence="2">RND efflux system, outer membrane lipoprotein, NodT family</fullName>
    </submittedName>
</protein>
<dbReference type="SUPFAM" id="SSF56954">
    <property type="entry name" value="Outer membrane efflux proteins (OEP)"/>
    <property type="match status" value="1"/>
</dbReference>
<dbReference type="GO" id="GO:0015562">
    <property type="term" value="F:efflux transmembrane transporter activity"/>
    <property type="evidence" value="ECO:0007669"/>
    <property type="project" value="InterPro"/>
</dbReference>
<dbReference type="Pfam" id="PF02321">
    <property type="entry name" value="OEP"/>
    <property type="match status" value="1"/>
</dbReference>
<keyword evidence="2" id="KW-0449">Lipoprotein</keyword>
<dbReference type="AlphaFoldDB" id="B1TA93"/>
<dbReference type="EMBL" id="ABLK01000185">
    <property type="protein sequence ID" value="EDT39510.1"/>
    <property type="molecule type" value="Genomic_DNA"/>
</dbReference>
<comment type="caution">
    <text evidence="2">The sequence shown here is derived from an EMBL/GenBank/DDBJ whole genome shotgun (WGS) entry which is preliminary data.</text>
</comment>
<evidence type="ECO:0000313" key="3">
    <source>
        <dbReference type="Proteomes" id="UP000004814"/>
    </source>
</evidence>
<evidence type="ECO:0000256" key="1">
    <source>
        <dbReference type="ARBA" id="ARBA00007613"/>
    </source>
</evidence>
<dbReference type="InterPro" id="IPR003423">
    <property type="entry name" value="OMP_efflux"/>
</dbReference>
<organism evidence="2 3">
    <name type="scientific">Burkholderia ambifaria MEX-5</name>
    <dbReference type="NCBI Taxonomy" id="396597"/>
    <lineage>
        <taxon>Bacteria</taxon>
        <taxon>Pseudomonadati</taxon>
        <taxon>Pseudomonadota</taxon>
        <taxon>Betaproteobacteria</taxon>
        <taxon>Burkholderiales</taxon>
        <taxon>Burkholderiaceae</taxon>
        <taxon>Burkholderia</taxon>
        <taxon>Burkholderia cepacia complex</taxon>
    </lineage>
</organism>
<dbReference type="PATRIC" id="fig|396597.7.peg.3033"/>
<accession>B1TA93</accession>
<dbReference type="Proteomes" id="UP000004814">
    <property type="component" value="Unassembled WGS sequence"/>
</dbReference>
<gene>
    <name evidence="2" type="ORF">BamMEX5DRAFT_4709</name>
</gene>
<reference evidence="2 3" key="1">
    <citation type="submission" date="2008-03" db="EMBL/GenBank/DDBJ databases">
        <title>Sequencing of the draft genome and assembly of Burkholderia ambifaria MEX-5.</title>
        <authorList>
            <consortium name="US DOE Joint Genome Institute (JGI-PGF)"/>
            <person name="Copeland A."/>
            <person name="Lucas S."/>
            <person name="Lapidus A."/>
            <person name="Glavina del Rio T."/>
            <person name="Dalin E."/>
            <person name="Tice H."/>
            <person name="Bruce D."/>
            <person name="Goodwin L."/>
            <person name="Pitluck S."/>
            <person name="Larimer F."/>
            <person name="Land M.L."/>
            <person name="Hauser L."/>
            <person name="Tiedje J."/>
            <person name="Richardson P."/>
        </authorList>
    </citation>
    <scope>NUCLEOTIDE SEQUENCE [LARGE SCALE GENOMIC DNA]</scope>
    <source>
        <strain evidence="2 3">MEX-5</strain>
    </source>
</reference>
<sequence>MRGLTKVQTSATHSATLMDQRYRAGVASMIDLLDTQREALAAQQNVIAEKAELIKDDVSLQKSLGLGWQTNAG</sequence>
<comment type="similarity">
    <text evidence="1">Belongs to the outer membrane factor (OMF) (TC 1.B.17) family.</text>
</comment>
<name>B1TA93_9BURK</name>
<proteinExistence type="inferred from homology"/>